<evidence type="ECO:0000256" key="16">
    <source>
        <dbReference type="RuleBase" id="RU003945"/>
    </source>
</evidence>
<feature type="transmembrane region" description="Helical" evidence="18">
    <location>
        <begin position="29"/>
        <end position="52"/>
    </location>
</feature>
<dbReference type="GO" id="GO:0032977">
    <property type="term" value="F:membrane insertase activity"/>
    <property type="evidence" value="ECO:0007669"/>
    <property type="project" value="InterPro"/>
</dbReference>
<keyword evidence="10" id="KW-0143">Chaperone</keyword>
<protein>
    <recommendedName>
        <fullName evidence="3">Membrane protein insertase YidC</fullName>
    </recommendedName>
    <alternativeName>
        <fullName evidence="15">Foldase YidC</fullName>
    </alternativeName>
    <alternativeName>
        <fullName evidence="14">Membrane integrase YidC</fullName>
    </alternativeName>
    <alternativeName>
        <fullName evidence="13">Membrane protein YidC</fullName>
    </alternativeName>
</protein>
<dbReference type="GO" id="GO:0051205">
    <property type="term" value="P:protein insertion into membrane"/>
    <property type="evidence" value="ECO:0007669"/>
    <property type="project" value="TreeGrafter"/>
</dbReference>
<evidence type="ECO:0000256" key="4">
    <source>
        <dbReference type="ARBA" id="ARBA00022448"/>
    </source>
</evidence>
<keyword evidence="4" id="KW-0813">Transport</keyword>
<proteinExistence type="inferred from homology"/>
<feature type="transmembrane region" description="Helical" evidence="18">
    <location>
        <begin position="97"/>
        <end position="118"/>
    </location>
</feature>
<comment type="function">
    <text evidence="11">Required for the insertion and/or proper folding and/or complex formation of integral membrane proteins into the membrane. Involved in integration of membrane proteins that insert both dependently and independently of the Sec translocase complex, as well as at least some lipoproteins. Aids folding of multispanning membrane proteins.</text>
</comment>
<comment type="subcellular location">
    <subcellularLocation>
        <location evidence="1">Cell membrane</location>
        <topology evidence="1">Multi-pass membrane protein</topology>
    </subcellularLocation>
    <subcellularLocation>
        <location evidence="16">Membrane</location>
        <topology evidence="16">Multi-pass membrane protein</topology>
    </subcellularLocation>
</comment>
<accession>A0A6J4TTB0</accession>
<evidence type="ECO:0000256" key="17">
    <source>
        <dbReference type="SAM" id="MobiDB-lite"/>
    </source>
</evidence>
<reference evidence="20" key="1">
    <citation type="submission" date="2020-02" db="EMBL/GenBank/DDBJ databases">
        <authorList>
            <person name="Meier V. D."/>
        </authorList>
    </citation>
    <scope>NUCLEOTIDE SEQUENCE</scope>
    <source>
        <strain evidence="20">AVDCRST_MAG67</strain>
    </source>
</reference>
<evidence type="ECO:0000256" key="11">
    <source>
        <dbReference type="ARBA" id="ARBA00025034"/>
    </source>
</evidence>
<dbReference type="PANTHER" id="PTHR12428:SF65">
    <property type="entry name" value="CYTOCHROME C OXIDASE ASSEMBLY PROTEIN COX18, MITOCHONDRIAL"/>
    <property type="match status" value="1"/>
</dbReference>
<dbReference type="GO" id="GO:0015031">
    <property type="term" value="P:protein transport"/>
    <property type="evidence" value="ECO:0007669"/>
    <property type="project" value="UniProtKB-KW"/>
</dbReference>
<dbReference type="AlphaFoldDB" id="A0A6J4TTB0"/>
<dbReference type="EMBL" id="CADCVQ010000171">
    <property type="protein sequence ID" value="CAA9531715.1"/>
    <property type="molecule type" value="Genomic_DNA"/>
</dbReference>
<evidence type="ECO:0000256" key="14">
    <source>
        <dbReference type="ARBA" id="ARBA00033245"/>
    </source>
</evidence>
<evidence type="ECO:0000259" key="19">
    <source>
        <dbReference type="Pfam" id="PF02096"/>
    </source>
</evidence>
<keyword evidence="7" id="KW-0653">Protein transport</keyword>
<dbReference type="Pfam" id="PF02096">
    <property type="entry name" value="60KD_IMP"/>
    <property type="match status" value="1"/>
</dbReference>
<dbReference type="GO" id="GO:0005886">
    <property type="term" value="C:plasma membrane"/>
    <property type="evidence" value="ECO:0007669"/>
    <property type="project" value="UniProtKB-SubCell"/>
</dbReference>
<evidence type="ECO:0000256" key="8">
    <source>
        <dbReference type="ARBA" id="ARBA00022989"/>
    </source>
</evidence>
<feature type="compositionally biased region" description="Low complexity" evidence="17">
    <location>
        <begin position="271"/>
        <end position="285"/>
    </location>
</feature>
<dbReference type="PANTHER" id="PTHR12428">
    <property type="entry name" value="OXA1"/>
    <property type="match status" value="1"/>
</dbReference>
<dbReference type="CDD" id="cd20070">
    <property type="entry name" value="5TM_YidC_Alb3"/>
    <property type="match status" value="1"/>
</dbReference>
<keyword evidence="5" id="KW-1003">Cell membrane</keyword>
<evidence type="ECO:0000256" key="6">
    <source>
        <dbReference type="ARBA" id="ARBA00022692"/>
    </source>
</evidence>
<sequence>MTHLALIAPVQFLVDVLEPILVWIHDTLGVGWGMSIVLLTVLVRAAMAPLTVKQFKSMRAMAEVAPRLKELQAKYKDDKQRQQQEIMKFYAENKINPFASCLPLLAQFPFFIGLFYLLQNDLRDEICGDAPGVVANADGKLPPCGQIEGATGAEQFLFIPDLTAGATGWVLAVLMILYVGSQLLSTLLTPSSPDRNQRMLMYGLPLVFAIFILLYDFPAGLLVYWITTNLWTVGQGYLIRKKLGPIMPVKPAGEAGDKVGGGLMARLQGVAAPAKEPAPATAKPAPGGPPPPPPRKKKKRSGRRR</sequence>
<evidence type="ECO:0000256" key="7">
    <source>
        <dbReference type="ARBA" id="ARBA00022927"/>
    </source>
</evidence>
<comment type="subunit">
    <text evidence="12">Interacts with the Sec translocase complex via SecD. Specifically interacts with transmembrane segments of nascent integral membrane proteins during membrane integration.</text>
</comment>
<dbReference type="InterPro" id="IPR001708">
    <property type="entry name" value="YidC/ALB3/OXA1/COX18"/>
</dbReference>
<feature type="transmembrane region" description="Helical" evidence="18">
    <location>
        <begin position="199"/>
        <end position="215"/>
    </location>
</feature>
<evidence type="ECO:0000256" key="15">
    <source>
        <dbReference type="ARBA" id="ARBA00033342"/>
    </source>
</evidence>
<evidence type="ECO:0000256" key="3">
    <source>
        <dbReference type="ARBA" id="ARBA00015325"/>
    </source>
</evidence>
<keyword evidence="8 18" id="KW-1133">Transmembrane helix</keyword>
<dbReference type="NCBIfam" id="TIGR03592">
    <property type="entry name" value="yidC_oxa1_cterm"/>
    <property type="match status" value="1"/>
</dbReference>
<organism evidence="20">
    <name type="scientific">uncultured Solirubrobacteraceae bacterium</name>
    <dbReference type="NCBI Taxonomy" id="1162706"/>
    <lineage>
        <taxon>Bacteria</taxon>
        <taxon>Bacillati</taxon>
        <taxon>Actinomycetota</taxon>
        <taxon>Thermoleophilia</taxon>
        <taxon>Solirubrobacterales</taxon>
        <taxon>Solirubrobacteraceae</taxon>
        <taxon>environmental samples</taxon>
    </lineage>
</organism>
<evidence type="ECO:0000256" key="10">
    <source>
        <dbReference type="ARBA" id="ARBA00023186"/>
    </source>
</evidence>
<comment type="similarity">
    <text evidence="2">Belongs to the OXA1/ALB3/YidC family. Type 1 subfamily.</text>
</comment>
<evidence type="ECO:0000313" key="20">
    <source>
        <dbReference type="EMBL" id="CAA9531715.1"/>
    </source>
</evidence>
<keyword evidence="9 18" id="KW-0472">Membrane</keyword>
<feature type="compositionally biased region" description="Basic residues" evidence="17">
    <location>
        <begin position="294"/>
        <end position="305"/>
    </location>
</feature>
<evidence type="ECO:0000256" key="18">
    <source>
        <dbReference type="SAM" id="Phobius"/>
    </source>
</evidence>
<feature type="transmembrane region" description="Helical" evidence="18">
    <location>
        <begin position="221"/>
        <end position="239"/>
    </location>
</feature>
<dbReference type="InterPro" id="IPR047196">
    <property type="entry name" value="YidC_ALB_C"/>
</dbReference>
<gene>
    <name evidence="20" type="ORF">AVDCRST_MAG67-4339</name>
</gene>
<evidence type="ECO:0000256" key="13">
    <source>
        <dbReference type="ARBA" id="ARBA00031538"/>
    </source>
</evidence>
<evidence type="ECO:0000256" key="1">
    <source>
        <dbReference type="ARBA" id="ARBA00004651"/>
    </source>
</evidence>
<name>A0A6J4TTB0_9ACTN</name>
<keyword evidence="6 16" id="KW-0812">Transmembrane</keyword>
<evidence type="ECO:0000256" key="9">
    <source>
        <dbReference type="ARBA" id="ARBA00023136"/>
    </source>
</evidence>
<feature type="region of interest" description="Disordered" evidence="17">
    <location>
        <begin position="270"/>
        <end position="305"/>
    </location>
</feature>
<evidence type="ECO:0000256" key="2">
    <source>
        <dbReference type="ARBA" id="ARBA00010527"/>
    </source>
</evidence>
<evidence type="ECO:0000256" key="12">
    <source>
        <dbReference type="ARBA" id="ARBA00026028"/>
    </source>
</evidence>
<feature type="domain" description="Membrane insertase YidC/Oxa/ALB C-terminal" evidence="19">
    <location>
        <begin position="32"/>
        <end position="241"/>
    </location>
</feature>
<dbReference type="InterPro" id="IPR028055">
    <property type="entry name" value="YidC/Oxa/ALB_C"/>
</dbReference>
<feature type="transmembrane region" description="Helical" evidence="18">
    <location>
        <begin position="166"/>
        <end position="187"/>
    </location>
</feature>
<evidence type="ECO:0000256" key="5">
    <source>
        <dbReference type="ARBA" id="ARBA00022475"/>
    </source>
</evidence>